<protein>
    <submittedName>
        <fullName evidence="1">Uncharacterized protein</fullName>
    </submittedName>
</protein>
<organism evidence="1">
    <name type="scientific">Anguilla anguilla</name>
    <name type="common">European freshwater eel</name>
    <name type="synonym">Muraena anguilla</name>
    <dbReference type="NCBI Taxonomy" id="7936"/>
    <lineage>
        <taxon>Eukaryota</taxon>
        <taxon>Metazoa</taxon>
        <taxon>Chordata</taxon>
        <taxon>Craniata</taxon>
        <taxon>Vertebrata</taxon>
        <taxon>Euteleostomi</taxon>
        <taxon>Actinopterygii</taxon>
        <taxon>Neopterygii</taxon>
        <taxon>Teleostei</taxon>
        <taxon>Anguilliformes</taxon>
        <taxon>Anguillidae</taxon>
        <taxon>Anguilla</taxon>
    </lineage>
</organism>
<sequence>MDVCVEPERIGDVHSSFFRVILLALQAGMALEII</sequence>
<reference evidence="1" key="1">
    <citation type="submission" date="2014-11" db="EMBL/GenBank/DDBJ databases">
        <authorList>
            <person name="Amaro Gonzalez C."/>
        </authorList>
    </citation>
    <scope>NUCLEOTIDE SEQUENCE</scope>
</reference>
<evidence type="ECO:0000313" key="1">
    <source>
        <dbReference type="EMBL" id="JAH55279.1"/>
    </source>
</evidence>
<accession>A0A0E9TNM9</accession>
<dbReference type="AlphaFoldDB" id="A0A0E9TNM9"/>
<proteinExistence type="predicted"/>
<dbReference type="EMBL" id="GBXM01053298">
    <property type="protein sequence ID" value="JAH55279.1"/>
    <property type="molecule type" value="Transcribed_RNA"/>
</dbReference>
<reference evidence="1" key="2">
    <citation type="journal article" date="2015" name="Fish Shellfish Immunol.">
        <title>Early steps in the European eel (Anguilla anguilla)-Vibrio vulnificus interaction in the gills: Role of the RtxA13 toxin.</title>
        <authorList>
            <person name="Callol A."/>
            <person name="Pajuelo D."/>
            <person name="Ebbesson L."/>
            <person name="Teles M."/>
            <person name="MacKenzie S."/>
            <person name="Amaro C."/>
        </authorList>
    </citation>
    <scope>NUCLEOTIDE SEQUENCE</scope>
</reference>
<name>A0A0E9TNM9_ANGAN</name>